<evidence type="ECO:0000256" key="4">
    <source>
        <dbReference type="ARBA" id="ARBA00022777"/>
    </source>
</evidence>
<sequence length="587" mass="68470">MSALFVGPYKIGKTLGIGSSSKVKLAVHQDSKKKVAIKILTKSSLTEKPQMRKKIEREISIMKLLKHPNIMRLYDVYETSKYLYLVLEYVSGGELFDFLLSEGSLSHQKSLSFFQQIIFGLSYLHERLICHRDLKPENLLIDENHCLKIADFGMSQIMKKGSLLKTSCGSPHYAAPEVISGIEYDGKKADVWCCGVILFALLSGRLPFDSKNMKVLLKKIKSGKYKMSPKFTNLEHDLIKRMLVVNPKKRISMRKIKKHPWFTSNFPDEYTPPDSSMKLTNVFALEKSLLSKVILKNLETLGWGNQKEITKALCNEEINQEKIFYLIYYKALKLKNLKEYFEKIKIQNELKKQQETNELFSSSSSLEDNSNNENEKINQEQEDSQEEEDSFQKSKPISIKKDNEENEMHNFQIGTPKFHRKKKKLIGSLPISFSPKKSWFGKLLKKKKKKKNQSLNLPNEVSKTNKSIHQEELNENENEKGKGKRKEGGKGMEKKRETKPRMFFMEFEKELFQTITIFQKELTNLNFQWKFPSNNIINAKFQKNKMKFFFKYLKNEKRTELKIIYKSGDTQLYNKISRNLILKTCIN</sequence>
<feature type="domain" description="Protein kinase" evidence="8">
    <location>
        <begin position="9"/>
        <end position="262"/>
    </location>
</feature>
<dbReference type="PANTHER" id="PTHR24346">
    <property type="entry name" value="MAP/MICROTUBULE AFFINITY-REGULATING KINASE"/>
    <property type="match status" value="1"/>
</dbReference>
<dbReference type="GO" id="GO:0035556">
    <property type="term" value="P:intracellular signal transduction"/>
    <property type="evidence" value="ECO:0007669"/>
    <property type="project" value="TreeGrafter"/>
</dbReference>
<dbReference type="GO" id="GO:0005737">
    <property type="term" value="C:cytoplasm"/>
    <property type="evidence" value="ECO:0007669"/>
    <property type="project" value="TreeGrafter"/>
</dbReference>
<dbReference type="PROSITE" id="PS00107">
    <property type="entry name" value="PROTEIN_KINASE_ATP"/>
    <property type="match status" value="1"/>
</dbReference>
<feature type="compositionally biased region" description="Low complexity" evidence="7">
    <location>
        <begin position="357"/>
        <end position="372"/>
    </location>
</feature>
<evidence type="ECO:0000259" key="8">
    <source>
        <dbReference type="PROSITE" id="PS50011"/>
    </source>
</evidence>
<evidence type="ECO:0000256" key="5">
    <source>
        <dbReference type="ARBA" id="ARBA00022840"/>
    </source>
</evidence>
<evidence type="ECO:0000313" key="9">
    <source>
        <dbReference type="EMBL" id="KAJ3443177.1"/>
    </source>
</evidence>
<keyword evidence="5 6" id="KW-0067">ATP-binding</keyword>
<keyword evidence="3 6" id="KW-0547">Nucleotide-binding</keyword>
<feature type="binding site" evidence="6">
    <location>
        <position position="38"/>
    </location>
    <ligand>
        <name>ATP</name>
        <dbReference type="ChEBI" id="CHEBI:30616"/>
    </ligand>
</feature>
<evidence type="ECO:0000256" key="2">
    <source>
        <dbReference type="ARBA" id="ARBA00022679"/>
    </source>
</evidence>
<keyword evidence="2" id="KW-0808">Transferase</keyword>
<dbReference type="FunFam" id="1.10.510.10:FF:000956">
    <property type="entry name" value="CAMK family protein kinase"/>
    <property type="match status" value="1"/>
</dbReference>
<feature type="region of interest" description="Disordered" evidence="7">
    <location>
        <begin position="357"/>
        <end position="419"/>
    </location>
</feature>
<evidence type="ECO:0000256" key="3">
    <source>
        <dbReference type="ARBA" id="ARBA00022741"/>
    </source>
</evidence>
<dbReference type="InterPro" id="IPR017441">
    <property type="entry name" value="Protein_kinase_ATP_BS"/>
</dbReference>
<feature type="region of interest" description="Disordered" evidence="7">
    <location>
        <begin position="446"/>
        <end position="495"/>
    </location>
</feature>
<keyword evidence="4 9" id="KW-0418">Kinase</keyword>
<dbReference type="FunFam" id="3.30.200.20:FF:000003">
    <property type="entry name" value="Non-specific serine/threonine protein kinase"/>
    <property type="match status" value="1"/>
</dbReference>
<evidence type="ECO:0000313" key="10">
    <source>
        <dbReference type="Proteomes" id="UP001146793"/>
    </source>
</evidence>
<dbReference type="InterPro" id="IPR011009">
    <property type="entry name" value="Kinase-like_dom_sf"/>
</dbReference>
<dbReference type="PROSITE" id="PS00108">
    <property type="entry name" value="PROTEIN_KINASE_ST"/>
    <property type="match status" value="1"/>
</dbReference>
<dbReference type="PROSITE" id="PS50011">
    <property type="entry name" value="PROTEIN_KINASE_DOM"/>
    <property type="match status" value="1"/>
</dbReference>
<protein>
    <submittedName>
        <fullName evidence="9">Serine/threonine-protein kinase brsk2-like protein</fullName>
    </submittedName>
</protein>
<feature type="compositionally biased region" description="Polar residues" evidence="7">
    <location>
        <begin position="453"/>
        <end position="467"/>
    </location>
</feature>
<dbReference type="GO" id="GO:0005524">
    <property type="term" value="F:ATP binding"/>
    <property type="evidence" value="ECO:0007669"/>
    <property type="project" value="UniProtKB-UniRule"/>
</dbReference>
<dbReference type="InterPro" id="IPR000719">
    <property type="entry name" value="Prot_kinase_dom"/>
</dbReference>
<feature type="compositionally biased region" description="Acidic residues" evidence="7">
    <location>
        <begin position="380"/>
        <end position="389"/>
    </location>
</feature>
<dbReference type="PANTHER" id="PTHR24346:SF82">
    <property type="entry name" value="KP78A-RELATED"/>
    <property type="match status" value="1"/>
</dbReference>
<keyword evidence="1" id="KW-0723">Serine/threonine-protein kinase</keyword>
<dbReference type="EMBL" id="JANTQA010000023">
    <property type="protein sequence ID" value="KAJ3443177.1"/>
    <property type="molecule type" value="Genomic_DNA"/>
</dbReference>
<organism evidence="9 10">
    <name type="scientific">Anaeramoeba flamelloides</name>
    <dbReference type="NCBI Taxonomy" id="1746091"/>
    <lineage>
        <taxon>Eukaryota</taxon>
        <taxon>Metamonada</taxon>
        <taxon>Anaeramoebidae</taxon>
        <taxon>Anaeramoeba</taxon>
    </lineage>
</organism>
<evidence type="ECO:0000256" key="6">
    <source>
        <dbReference type="PROSITE-ProRule" id="PRU10141"/>
    </source>
</evidence>
<accession>A0AAV7ZRS1</accession>
<comment type="caution">
    <text evidence="9">The sequence shown here is derived from an EMBL/GenBank/DDBJ whole genome shotgun (WGS) entry which is preliminary data.</text>
</comment>
<feature type="compositionally biased region" description="Basic and acidic residues" evidence="7">
    <location>
        <begin position="399"/>
        <end position="408"/>
    </location>
</feature>
<dbReference type="Pfam" id="PF00069">
    <property type="entry name" value="Pkinase"/>
    <property type="match status" value="1"/>
</dbReference>
<dbReference type="Proteomes" id="UP001146793">
    <property type="component" value="Unassembled WGS sequence"/>
</dbReference>
<dbReference type="AlphaFoldDB" id="A0AAV7ZRS1"/>
<feature type="compositionally biased region" description="Basic and acidic residues" evidence="7">
    <location>
        <begin position="468"/>
        <end position="495"/>
    </location>
</feature>
<gene>
    <name evidence="9" type="ORF">M0812_09009</name>
</gene>
<dbReference type="SUPFAM" id="SSF56112">
    <property type="entry name" value="Protein kinase-like (PK-like)"/>
    <property type="match status" value="1"/>
</dbReference>
<dbReference type="GO" id="GO:0004674">
    <property type="term" value="F:protein serine/threonine kinase activity"/>
    <property type="evidence" value="ECO:0007669"/>
    <property type="project" value="UniProtKB-KW"/>
</dbReference>
<evidence type="ECO:0000256" key="7">
    <source>
        <dbReference type="SAM" id="MobiDB-lite"/>
    </source>
</evidence>
<proteinExistence type="predicted"/>
<dbReference type="Gene3D" id="1.10.510.10">
    <property type="entry name" value="Transferase(Phosphotransferase) domain 1"/>
    <property type="match status" value="1"/>
</dbReference>
<dbReference type="SMART" id="SM00220">
    <property type="entry name" value="S_TKc"/>
    <property type="match status" value="1"/>
</dbReference>
<evidence type="ECO:0000256" key="1">
    <source>
        <dbReference type="ARBA" id="ARBA00022527"/>
    </source>
</evidence>
<name>A0AAV7ZRS1_9EUKA</name>
<dbReference type="InterPro" id="IPR008271">
    <property type="entry name" value="Ser/Thr_kinase_AS"/>
</dbReference>
<reference evidence="9" key="1">
    <citation type="submission" date="2022-08" db="EMBL/GenBank/DDBJ databases">
        <title>Novel sulphate-reducing endosymbionts in the free-living metamonad Anaeramoeba.</title>
        <authorList>
            <person name="Jerlstrom-Hultqvist J."/>
            <person name="Cepicka I."/>
            <person name="Gallot-Lavallee L."/>
            <person name="Salas-Leiva D."/>
            <person name="Curtis B.A."/>
            <person name="Zahonova K."/>
            <person name="Pipaliya S."/>
            <person name="Dacks J."/>
            <person name="Roger A.J."/>
        </authorList>
    </citation>
    <scope>NUCLEOTIDE SEQUENCE</scope>
    <source>
        <strain evidence="9">Busselton2</strain>
    </source>
</reference>